<dbReference type="Proteomes" id="UP000252770">
    <property type="component" value="Unassembled WGS sequence"/>
</dbReference>
<gene>
    <name evidence="1" type="ORF">DT076_05630</name>
</gene>
<name>A0A367YWG3_9ACTN</name>
<comment type="caution">
    <text evidence="1">The sequence shown here is derived from an EMBL/GenBank/DDBJ whole genome shotgun (WGS) entry which is preliminary data.</text>
</comment>
<evidence type="ECO:0000313" key="2">
    <source>
        <dbReference type="Proteomes" id="UP000252770"/>
    </source>
</evidence>
<keyword evidence="2" id="KW-1185">Reference proteome</keyword>
<organism evidence="1 2">
    <name type="scientific">Desertihabitans brevis</name>
    <dbReference type="NCBI Taxonomy" id="2268447"/>
    <lineage>
        <taxon>Bacteria</taxon>
        <taxon>Bacillati</taxon>
        <taxon>Actinomycetota</taxon>
        <taxon>Actinomycetes</taxon>
        <taxon>Propionibacteriales</taxon>
        <taxon>Propionibacteriaceae</taxon>
        <taxon>Desertihabitans</taxon>
    </lineage>
</organism>
<reference evidence="1 2" key="1">
    <citation type="submission" date="2018-07" db="EMBL/GenBank/DDBJ databases">
        <title>Desertimonas flava gen. nov. sp. nov.</title>
        <authorList>
            <person name="Liu S."/>
        </authorList>
    </citation>
    <scope>NUCLEOTIDE SEQUENCE [LARGE SCALE GENOMIC DNA]</scope>
    <source>
        <strain evidence="1 2">16Sb5-5</strain>
    </source>
</reference>
<dbReference type="EMBL" id="QOUI01000003">
    <property type="protein sequence ID" value="RCK70160.1"/>
    <property type="molecule type" value="Genomic_DNA"/>
</dbReference>
<accession>A0A367YWG3</accession>
<evidence type="ECO:0000313" key="1">
    <source>
        <dbReference type="EMBL" id="RCK70160.1"/>
    </source>
</evidence>
<dbReference type="AlphaFoldDB" id="A0A367YWG3"/>
<proteinExistence type="predicted"/>
<sequence length="225" mass="24470">MELREQTNSDRAEAVRQGEVVYGLTEFDDDEFYDHLLAAARTEVGQRLSDEPGDPLHATEADVEAYFAAHSDRWRTNATRYNAVTLTVPAADAKSPGCRELLTGDITAGGLKDLSSCRTATTEQTVLDGSDPAPQHSPQSRLLQTVSTLDVGAVAPATSTTEHVQRVGLLDAETDTAAALEQYRPRIRQALLDEQLTAYLDERRAGLDVDADLDRLTALAQETLS</sequence>
<protein>
    <submittedName>
        <fullName evidence="1">Uncharacterized protein</fullName>
    </submittedName>
</protein>